<name>A0A8J5LWI5_ZINOF</name>
<gene>
    <name evidence="1" type="ORF">ZIOFF_003239</name>
</gene>
<evidence type="ECO:0000313" key="1">
    <source>
        <dbReference type="EMBL" id="KAG6538128.1"/>
    </source>
</evidence>
<reference evidence="1 2" key="1">
    <citation type="submission" date="2020-08" db="EMBL/GenBank/DDBJ databases">
        <title>Plant Genome Project.</title>
        <authorList>
            <person name="Zhang R.-G."/>
        </authorList>
    </citation>
    <scope>NUCLEOTIDE SEQUENCE [LARGE SCALE GENOMIC DNA]</scope>
    <source>
        <tissue evidence="1">Rhizome</tissue>
    </source>
</reference>
<comment type="caution">
    <text evidence="1">The sequence shown here is derived from an EMBL/GenBank/DDBJ whole genome shotgun (WGS) entry which is preliminary data.</text>
</comment>
<dbReference type="AlphaFoldDB" id="A0A8J5LWI5"/>
<proteinExistence type="predicted"/>
<accession>A0A8J5LWI5</accession>
<protein>
    <submittedName>
        <fullName evidence="1">Uncharacterized protein</fullName>
    </submittedName>
</protein>
<dbReference type="EMBL" id="JACMSC010000001">
    <property type="protein sequence ID" value="KAG6538128.1"/>
    <property type="molecule type" value="Genomic_DNA"/>
</dbReference>
<sequence length="134" mass="15313">MVQTIAEDQLGEVVEEERSFKLESVYVGGFKLCSNNKRTAWNKEKQRLTTMQWLVKNAAATLIILNLLSNYIKQFIECHMRKDLEDKTEEISKPVYNYDKVDKVIFAVNSSFLAAGFSLVDGGARIISDLLMEK</sequence>
<evidence type="ECO:0000313" key="2">
    <source>
        <dbReference type="Proteomes" id="UP000734854"/>
    </source>
</evidence>
<dbReference type="Proteomes" id="UP000734854">
    <property type="component" value="Unassembled WGS sequence"/>
</dbReference>
<organism evidence="1 2">
    <name type="scientific">Zingiber officinale</name>
    <name type="common">Ginger</name>
    <name type="synonym">Amomum zingiber</name>
    <dbReference type="NCBI Taxonomy" id="94328"/>
    <lineage>
        <taxon>Eukaryota</taxon>
        <taxon>Viridiplantae</taxon>
        <taxon>Streptophyta</taxon>
        <taxon>Embryophyta</taxon>
        <taxon>Tracheophyta</taxon>
        <taxon>Spermatophyta</taxon>
        <taxon>Magnoliopsida</taxon>
        <taxon>Liliopsida</taxon>
        <taxon>Zingiberales</taxon>
        <taxon>Zingiberaceae</taxon>
        <taxon>Zingiber</taxon>
    </lineage>
</organism>
<keyword evidence="2" id="KW-1185">Reference proteome</keyword>